<sequence length="347" mass="39937">MTDHQLNYVFVNQQKLPLIIQPHAKIKGNIHDLKQFLKEENALFKDHLLHYGAIILRGFHVNTAEQFLEVIQTSALGSNYSYDFCPIPRTKIREGIYTSINIHPSFNLALHNEKSYDYDFPSHVFFNCVHAPETGGDTALADGHKVWFSLPGFLQKKLQSKGILYRRHYYGSGIKYKMIRLIGKNSGCLTWMERFQTNDKNKVEMMLQQMGQQFRWTPGNGLITEQLLPAYRNHPISGRLVWFNQSNHANHFYNGTSDYVKSKITNPFARFILLHNYFHPYVAFYGDGEPLSKQEADCINSAIQKNTVSTAWQPGDVMIVDNYSCLHGKTPHTGNRLILVGLTKYCD</sequence>
<dbReference type="PANTHER" id="PTHR10696:SF56">
    <property type="entry name" value="TAUD_TFDA-LIKE DOMAIN-CONTAINING PROTEIN"/>
    <property type="match status" value="1"/>
</dbReference>
<evidence type="ECO:0000259" key="4">
    <source>
        <dbReference type="Pfam" id="PF02668"/>
    </source>
</evidence>
<dbReference type="Gene3D" id="3.60.130.10">
    <property type="entry name" value="Clavaminate synthase-like"/>
    <property type="match status" value="1"/>
</dbReference>
<dbReference type="RefSeq" id="WP_035890661.1">
    <property type="nucleotide sequence ID" value="NZ_JNCF01000044.1"/>
</dbReference>
<feature type="domain" description="TauD/TfdA-like" evidence="4">
    <location>
        <begin position="27"/>
        <end position="341"/>
    </location>
</feature>
<organism evidence="5 6">
    <name type="scientific">Legionella norrlandica</name>
    <dbReference type="NCBI Taxonomy" id="1498499"/>
    <lineage>
        <taxon>Bacteria</taxon>
        <taxon>Pseudomonadati</taxon>
        <taxon>Pseudomonadota</taxon>
        <taxon>Gammaproteobacteria</taxon>
        <taxon>Legionellales</taxon>
        <taxon>Legionellaceae</taxon>
        <taxon>Legionella</taxon>
    </lineage>
</organism>
<evidence type="ECO:0000256" key="1">
    <source>
        <dbReference type="ARBA" id="ARBA00001954"/>
    </source>
</evidence>
<comment type="caution">
    <text evidence="5">The sequence shown here is derived from an EMBL/GenBank/DDBJ whole genome shotgun (WGS) entry which is preliminary data.</text>
</comment>
<dbReference type="SUPFAM" id="SSF51197">
    <property type="entry name" value="Clavaminate synthase-like"/>
    <property type="match status" value="1"/>
</dbReference>
<keyword evidence="6" id="KW-1185">Reference proteome</keyword>
<accession>A0A0A2SPN7</accession>
<dbReference type="Proteomes" id="UP000054422">
    <property type="component" value="Unassembled WGS sequence"/>
</dbReference>
<dbReference type="AlphaFoldDB" id="A0A0A2SPN7"/>
<dbReference type="InterPro" id="IPR042098">
    <property type="entry name" value="TauD-like_sf"/>
</dbReference>
<gene>
    <name evidence="5" type="ORF">EP47_13505</name>
</gene>
<comment type="cofactor">
    <cofactor evidence="1">
        <name>Fe(2+)</name>
        <dbReference type="ChEBI" id="CHEBI:29033"/>
    </cofactor>
</comment>
<dbReference type="GO" id="GO:0016706">
    <property type="term" value="F:2-oxoglutarate-dependent dioxygenase activity"/>
    <property type="evidence" value="ECO:0007669"/>
    <property type="project" value="UniProtKB-ARBA"/>
</dbReference>
<evidence type="ECO:0000256" key="2">
    <source>
        <dbReference type="ARBA" id="ARBA00023002"/>
    </source>
</evidence>
<dbReference type="GO" id="GO:0017000">
    <property type="term" value="P:antibiotic biosynthetic process"/>
    <property type="evidence" value="ECO:0007669"/>
    <property type="project" value="UniProtKB-KW"/>
</dbReference>
<protein>
    <submittedName>
        <fullName evidence="5">Pyoverdine biosynthesis regulatory gene SyrP</fullName>
    </submittedName>
</protein>
<evidence type="ECO:0000256" key="3">
    <source>
        <dbReference type="ARBA" id="ARBA00023194"/>
    </source>
</evidence>
<keyword evidence="2" id="KW-0560">Oxidoreductase</keyword>
<evidence type="ECO:0000313" key="6">
    <source>
        <dbReference type="Proteomes" id="UP000054422"/>
    </source>
</evidence>
<name>A0A0A2SPN7_9GAMM</name>
<dbReference type="EMBL" id="JNCF01000044">
    <property type="protein sequence ID" value="KGP62717.1"/>
    <property type="molecule type" value="Genomic_DNA"/>
</dbReference>
<dbReference type="Pfam" id="PF02668">
    <property type="entry name" value="TauD"/>
    <property type="match status" value="1"/>
</dbReference>
<dbReference type="InterPro" id="IPR050411">
    <property type="entry name" value="AlphaKG_dependent_hydroxylases"/>
</dbReference>
<dbReference type="PANTHER" id="PTHR10696">
    <property type="entry name" value="GAMMA-BUTYROBETAINE HYDROXYLASE-RELATED"/>
    <property type="match status" value="1"/>
</dbReference>
<dbReference type="InterPro" id="IPR003819">
    <property type="entry name" value="TauD/TfdA-like"/>
</dbReference>
<proteinExistence type="predicted"/>
<keyword evidence="3" id="KW-0045">Antibiotic biosynthesis</keyword>
<evidence type="ECO:0000313" key="5">
    <source>
        <dbReference type="EMBL" id="KGP62717.1"/>
    </source>
</evidence>
<dbReference type="OrthoDB" id="9769888at2"/>
<dbReference type="STRING" id="1498499.EP47_13505"/>
<reference evidence="5 6" key="1">
    <citation type="submission" date="2014-05" db="EMBL/GenBank/DDBJ databases">
        <authorList>
            <person name="Rizzardi K."/>
            <person name="Winiecka-Krusnell J."/>
            <person name="Ramliden M."/>
            <person name="Alm E."/>
            <person name="Andersson S."/>
            <person name="Byfors S."/>
        </authorList>
    </citation>
    <scope>NUCLEOTIDE SEQUENCE [LARGE SCALE GENOMIC DNA]</scope>
    <source>
        <strain evidence="5 6">LEGN</strain>
    </source>
</reference>